<evidence type="ECO:0000313" key="3">
    <source>
        <dbReference type="Proteomes" id="UP001431776"/>
    </source>
</evidence>
<keyword evidence="3" id="KW-1185">Reference proteome</keyword>
<dbReference type="RefSeq" id="WP_349242971.1">
    <property type="nucleotide sequence ID" value="NZ_JASCXX010000001.1"/>
</dbReference>
<gene>
    <name evidence="2" type="ORF">QJ522_00775</name>
</gene>
<accession>A0AAW6TSH8</accession>
<comment type="caution">
    <text evidence="2">The sequence shown here is derived from an EMBL/GenBank/DDBJ whole genome shotgun (WGS) entry which is preliminary data.</text>
</comment>
<proteinExistence type="predicted"/>
<name>A0AAW6TSH8_9BACT</name>
<evidence type="ECO:0000313" key="2">
    <source>
        <dbReference type="EMBL" id="MDI6447560.1"/>
    </source>
</evidence>
<reference evidence="2" key="1">
    <citation type="submission" date="2023-05" db="EMBL/GenBank/DDBJ databases">
        <title>Anaerotaeda fermentans gen. nov., sp. nov., a novel anaerobic planctomycete of the new family within the order Sedimentisphaerales isolated from Taman Peninsula, Russia.</title>
        <authorList>
            <person name="Khomyakova M.A."/>
            <person name="Merkel A.Y."/>
            <person name="Slobodkin A.I."/>
        </authorList>
    </citation>
    <scope>NUCLEOTIDE SEQUENCE</scope>
    <source>
        <strain evidence="2">M17dextr</strain>
    </source>
</reference>
<dbReference type="EMBL" id="JASCXX010000001">
    <property type="protein sequence ID" value="MDI6447560.1"/>
    <property type="molecule type" value="Genomic_DNA"/>
</dbReference>
<protein>
    <submittedName>
        <fullName evidence="2">Uncharacterized protein</fullName>
    </submittedName>
</protein>
<feature type="region of interest" description="Disordered" evidence="1">
    <location>
        <begin position="114"/>
        <end position="155"/>
    </location>
</feature>
<organism evidence="2 3">
    <name type="scientific">Anaerobaca lacustris</name>
    <dbReference type="NCBI Taxonomy" id="3044600"/>
    <lineage>
        <taxon>Bacteria</taxon>
        <taxon>Pseudomonadati</taxon>
        <taxon>Planctomycetota</taxon>
        <taxon>Phycisphaerae</taxon>
        <taxon>Sedimentisphaerales</taxon>
        <taxon>Anaerobacaceae</taxon>
        <taxon>Anaerobaca</taxon>
    </lineage>
</organism>
<evidence type="ECO:0000256" key="1">
    <source>
        <dbReference type="SAM" id="MobiDB-lite"/>
    </source>
</evidence>
<sequence>MKLEKRKPSGREKDEAAIELLNKLRERLFSDNVSTARLAAFNLSWMQEDGLDILKEVLFGDFPRTAKKAAAYGLRSMKGRMRKMASEVLADGVKHSDRITRDACAKAVFIMNGGQPPKPAFRGKRKPGKGRIQEFRKKGGSRAPSPWKRSSSGRT</sequence>
<dbReference type="Proteomes" id="UP001431776">
    <property type="component" value="Unassembled WGS sequence"/>
</dbReference>
<dbReference type="AlphaFoldDB" id="A0AAW6TSH8"/>